<dbReference type="GO" id="GO:0006400">
    <property type="term" value="P:tRNA modification"/>
    <property type="evidence" value="ECO:0007669"/>
    <property type="project" value="InterPro"/>
</dbReference>
<dbReference type="GO" id="GO:0005840">
    <property type="term" value="C:ribosome"/>
    <property type="evidence" value="ECO:0007669"/>
    <property type="project" value="UniProtKB-KW"/>
</dbReference>
<evidence type="ECO:0000259" key="10">
    <source>
        <dbReference type="PROSITE" id="PS51449"/>
    </source>
</evidence>
<dbReference type="InterPro" id="IPR006638">
    <property type="entry name" value="Elp3/MiaA/NifB-like_rSAM"/>
</dbReference>
<dbReference type="Gene3D" id="2.40.50.140">
    <property type="entry name" value="Nucleic acid-binding proteins"/>
    <property type="match status" value="1"/>
</dbReference>
<comment type="function">
    <text evidence="8">Catalyzes the methylthiolation of an aspartic acid residue of ribosomal protein uS12.</text>
</comment>
<dbReference type="GO" id="GO:0035599">
    <property type="term" value="F:aspartic acid methylthiotransferase activity"/>
    <property type="evidence" value="ECO:0007669"/>
    <property type="project" value="TreeGrafter"/>
</dbReference>
<dbReference type="NCBIfam" id="TIGR01125">
    <property type="entry name" value="30S ribosomal protein S12 methylthiotransferase RimO"/>
    <property type="match status" value="1"/>
</dbReference>
<evidence type="ECO:0000256" key="4">
    <source>
        <dbReference type="ARBA" id="ARBA00022691"/>
    </source>
</evidence>
<dbReference type="SFLD" id="SFLDG01061">
    <property type="entry name" value="methylthiotransferase"/>
    <property type="match status" value="1"/>
</dbReference>
<proteinExistence type="inferred from homology"/>
<keyword evidence="7 8" id="KW-0411">Iron-sulfur</keyword>
<dbReference type="Pfam" id="PF04055">
    <property type="entry name" value="Radical_SAM"/>
    <property type="match status" value="1"/>
</dbReference>
<feature type="binding site" evidence="8">
    <location>
        <position position="83"/>
    </location>
    <ligand>
        <name>[4Fe-4S] cluster</name>
        <dbReference type="ChEBI" id="CHEBI:49883"/>
        <label>1</label>
    </ligand>
</feature>
<keyword evidence="6 8" id="KW-0408">Iron</keyword>
<evidence type="ECO:0000256" key="7">
    <source>
        <dbReference type="ARBA" id="ARBA00023014"/>
    </source>
</evidence>
<protein>
    <recommendedName>
        <fullName evidence="8">Ribosomal protein uS12 methylthiotransferase RimO</fullName>
        <shortName evidence="8">uS12 MTTase</shortName>
        <shortName evidence="8">uS12 methylthiotransferase</shortName>
        <ecNumber evidence="8">2.8.4.4</ecNumber>
    </recommendedName>
    <alternativeName>
        <fullName evidence="8">Ribosomal protein uS12 (aspartate-C(3))-methylthiotransferase</fullName>
    </alternativeName>
    <alternativeName>
        <fullName evidence="8">Ribosome maturation factor RimO</fullName>
    </alternativeName>
</protein>
<sequence>MATKLPSPPRVGMVSLGCPKALVDSERILTKLRANGYDMSPDYAGADVVLVNTCGFLDSAKEESLEAIGEAMAENGRVVVTGCMGNEAEVIRARFPDILAVTGPQQYEAVVNAVLEAAPPVPNAYLDLVPEQGLKLTPRHYSYLKISEGCNHRCAFCIIPSIRGDLASRRPDAILREAEKLVAAGTKELLVISQDTSAYGVDLKFASYPLKSGGEVRAHMTDLARELGRLKTPEGDTPWVRLHYVYPYPHVDSVIPLMAEGLVLPYLDIPFQHASPKILKSMRRPANEAKVLERIAAWRLECPEIAIRSSFVVGFPGETEEDFQYLLDWLQEAQLDRVGAFRFEPVEGAAANALPDPVPEEVKEERYQRVMELTARISAEKLAAKVGKTIDVLIDRVDELAPPSEAPDRGHFDAPHAAHHHDVGATGRSKADAPEIDGEVHLRDAHGLKPGDFVKVLVEEADEHDLYGVPA</sequence>
<keyword evidence="2 8" id="KW-0963">Cytoplasm</keyword>
<keyword evidence="13" id="KW-1185">Reference proteome</keyword>
<feature type="binding site" evidence="8">
    <location>
        <position position="18"/>
    </location>
    <ligand>
        <name>[4Fe-4S] cluster</name>
        <dbReference type="ChEBI" id="CHEBI:49883"/>
        <label>1</label>
    </ligand>
</feature>
<dbReference type="PANTHER" id="PTHR43837:SF1">
    <property type="entry name" value="RIBOSOMAL PROTEIN US12 METHYLTHIOTRANSFERASE RIMO"/>
    <property type="match status" value="1"/>
</dbReference>
<dbReference type="NCBIfam" id="TIGR00089">
    <property type="entry name" value="MiaB/RimO family radical SAM methylthiotransferase"/>
    <property type="match status" value="1"/>
</dbReference>
<dbReference type="InterPro" id="IPR013848">
    <property type="entry name" value="Methylthiotransferase_N"/>
</dbReference>
<evidence type="ECO:0000256" key="9">
    <source>
        <dbReference type="SAM" id="MobiDB-lite"/>
    </source>
</evidence>
<feature type="binding site" evidence="8">
    <location>
        <position position="157"/>
    </location>
    <ligand>
        <name>[4Fe-4S] cluster</name>
        <dbReference type="ChEBI" id="CHEBI:49883"/>
        <label>2</label>
        <note>4Fe-4S-S-AdoMet</note>
    </ligand>
</feature>
<accession>A0A418PYC8</accession>
<feature type="compositionally biased region" description="Basic and acidic residues" evidence="9">
    <location>
        <begin position="406"/>
        <end position="432"/>
    </location>
</feature>
<evidence type="ECO:0000256" key="8">
    <source>
        <dbReference type="HAMAP-Rule" id="MF_01865"/>
    </source>
</evidence>
<dbReference type="PROSITE" id="PS01278">
    <property type="entry name" value="MTTASE_RADICAL"/>
    <property type="match status" value="1"/>
</dbReference>
<dbReference type="SMART" id="SM00729">
    <property type="entry name" value="Elp3"/>
    <property type="match status" value="1"/>
</dbReference>
<keyword evidence="1 8" id="KW-0004">4Fe-4S</keyword>
<name>A0A418PYC8_9SPHN</name>
<dbReference type="FunFam" id="3.40.50.12160:FF:000002">
    <property type="entry name" value="Ribosomal protein S12 methylthiotransferase RimO"/>
    <property type="match status" value="1"/>
</dbReference>
<dbReference type="InterPro" id="IPR012340">
    <property type="entry name" value="NA-bd_OB-fold"/>
</dbReference>
<keyword evidence="5 8" id="KW-0479">Metal-binding</keyword>
<comment type="similarity">
    <text evidence="8">Belongs to the methylthiotransferase family. RimO subfamily.</text>
</comment>
<comment type="subcellular location">
    <subcellularLocation>
        <location evidence="8">Cytoplasm</location>
    </subcellularLocation>
</comment>
<organism evidence="12 13">
    <name type="scientific">Sphingomonas edaphi</name>
    <dbReference type="NCBI Taxonomy" id="2315689"/>
    <lineage>
        <taxon>Bacteria</taxon>
        <taxon>Pseudomonadati</taxon>
        <taxon>Pseudomonadota</taxon>
        <taxon>Alphaproteobacteria</taxon>
        <taxon>Sphingomonadales</taxon>
        <taxon>Sphingomonadaceae</taxon>
        <taxon>Sphingomonas</taxon>
    </lineage>
</organism>
<gene>
    <name evidence="8 12" type="primary">rimO</name>
    <name evidence="12" type="ORF">D3M59_09480</name>
</gene>
<dbReference type="Gene3D" id="3.80.30.20">
    <property type="entry name" value="tm_1862 like domain"/>
    <property type="match status" value="1"/>
</dbReference>
<comment type="caution">
    <text evidence="12">The sequence shown here is derived from an EMBL/GenBank/DDBJ whole genome shotgun (WGS) entry which is preliminary data.</text>
</comment>
<dbReference type="InterPro" id="IPR007197">
    <property type="entry name" value="rSAM"/>
</dbReference>
<keyword evidence="4 8" id="KW-0949">S-adenosyl-L-methionine</keyword>
<dbReference type="AlphaFoldDB" id="A0A418PYC8"/>
<feature type="binding site" evidence="8">
    <location>
        <position position="54"/>
    </location>
    <ligand>
        <name>[4Fe-4S] cluster</name>
        <dbReference type="ChEBI" id="CHEBI:49883"/>
        <label>1</label>
    </ligand>
</feature>
<evidence type="ECO:0000256" key="1">
    <source>
        <dbReference type="ARBA" id="ARBA00022485"/>
    </source>
</evidence>
<keyword evidence="3 8" id="KW-0808">Transferase</keyword>
<feature type="domain" description="MTTase N-terminal" evidence="10">
    <location>
        <begin position="9"/>
        <end position="119"/>
    </location>
</feature>
<dbReference type="InterPro" id="IPR005839">
    <property type="entry name" value="Methylthiotransferase"/>
</dbReference>
<dbReference type="InterPro" id="IPR020612">
    <property type="entry name" value="Methylthiotransferase_CS"/>
</dbReference>
<dbReference type="OrthoDB" id="9805215at2"/>
<feature type="domain" description="Radical SAM core" evidence="11">
    <location>
        <begin position="136"/>
        <end position="380"/>
    </location>
</feature>
<evidence type="ECO:0000313" key="12">
    <source>
        <dbReference type="EMBL" id="RIX27277.1"/>
    </source>
</evidence>
<evidence type="ECO:0000259" key="11">
    <source>
        <dbReference type="PROSITE" id="PS51918"/>
    </source>
</evidence>
<evidence type="ECO:0000313" key="13">
    <source>
        <dbReference type="Proteomes" id="UP000285023"/>
    </source>
</evidence>
<dbReference type="InterPro" id="IPR038135">
    <property type="entry name" value="Methylthiotransferase_N_sf"/>
</dbReference>
<feature type="binding site" evidence="8">
    <location>
        <position position="150"/>
    </location>
    <ligand>
        <name>[4Fe-4S] cluster</name>
        <dbReference type="ChEBI" id="CHEBI:49883"/>
        <label>2</label>
        <note>4Fe-4S-S-AdoMet</note>
    </ligand>
</feature>
<dbReference type="InterPro" id="IPR058240">
    <property type="entry name" value="rSAM_sf"/>
</dbReference>
<dbReference type="Pfam" id="PF18693">
    <property type="entry name" value="TRAM_2"/>
    <property type="match status" value="1"/>
</dbReference>
<keyword evidence="12" id="KW-0689">Ribosomal protein</keyword>
<dbReference type="SUPFAM" id="SSF102114">
    <property type="entry name" value="Radical SAM enzymes"/>
    <property type="match status" value="1"/>
</dbReference>
<feature type="binding site" evidence="8">
    <location>
        <position position="154"/>
    </location>
    <ligand>
        <name>[4Fe-4S] cluster</name>
        <dbReference type="ChEBI" id="CHEBI:49883"/>
        <label>2</label>
        <note>4Fe-4S-S-AdoMet</note>
    </ligand>
</feature>
<dbReference type="RefSeq" id="WP_119533430.1">
    <property type="nucleotide sequence ID" value="NZ_QXTF01000003.1"/>
</dbReference>
<keyword evidence="12" id="KW-0687">Ribonucleoprotein</keyword>
<dbReference type="GO" id="GO:0005829">
    <property type="term" value="C:cytosol"/>
    <property type="evidence" value="ECO:0007669"/>
    <property type="project" value="TreeGrafter"/>
</dbReference>
<dbReference type="SFLD" id="SFLDF00274">
    <property type="entry name" value="ribosomal_protein_S12_methylth"/>
    <property type="match status" value="1"/>
</dbReference>
<dbReference type="InterPro" id="IPR002792">
    <property type="entry name" value="TRAM_dom"/>
</dbReference>
<reference evidence="12 13" key="1">
    <citation type="submission" date="2018-09" db="EMBL/GenBank/DDBJ databases">
        <title>Sphingomonas sp. DAC4.</title>
        <authorList>
            <person name="Seo T."/>
        </authorList>
    </citation>
    <scope>NUCLEOTIDE SEQUENCE [LARGE SCALE GENOMIC DNA]</scope>
    <source>
        <strain evidence="12 13">DAC4</strain>
    </source>
</reference>
<dbReference type="Gene3D" id="3.40.50.12160">
    <property type="entry name" value="Methylthiotransferase, N-terminal domain"/>
    <property type="match status" value="1"/>
</dbReference>
<evidence type="ECO:0000256" key="3">
    <source>
        <dbReference type="ARBA" id="ARBA00022679"/>
    </source>
</evidence>
<dbReference type="GO" id="GO:0046872">
    <property type="term" value="F:metal ion binding"/>
    <property type="evidence" value="ECO:0007669"/>
    <property type="project" value="UniProtKB-KW"/>
</dbReference>
<dbReference type="FunFam" id="3.80.30.20:FF:000001">
    <property type="entry name" value="tRNA-2-methylthio-N(6)-dimethylallyladenosine synthase 2"/>
    <property type="match status" value="1"/>
</dbReference>
<evidence type="ECO:0000256" key="6">
    <source>
        <dbReference type="ARBA" id="ARBA00023004"/>
    </source>
</evidence>
<dbReference type="CDD" id="cd01335">
    <property type="entry name" value="Radical_SAM"/>
    <property type="match status" value="1"/>
</dbReference>
<dbReference type="EMBL" id="QXTF01000003">
    <property type="protein sequence ID" value="RIX27277.1"/>
    <property type="molecule type" value="Genomic_DNA"/>
</dbReference>
<evidence type="ECO:0000256" key="2">
    <source>
        <dbReference type="ARBA" id="ARBA00022490"/>
    </source>
</evidence>
<dbReference type="Proteomes" id="UP000285023">
    <property type="component" value="Unassembled WGS sequence"/>
</dbReference>
<comment type="catalytic activity">
    <reaction evidence="8">
        <text>L-aspartate(89)-[ribosomal protein uS12]-hydrogen + (sulfur carrier)-SH + AH2 + 2 S-adenosyl-L-methionine = 3-methylsulfanyl-L-aspartate(89)-[ribosomal protein uS12]-hydrogen + (sulfur carrier)-H + 5'-deoxyadenosine + L-methionine + A + S-adenosyl-L-homocysteine + 2 H(+)</text>
        <dbReference type="Rhea" id="RHEA:37087"/>
        <dbReference type="Rhea" id="RHEA-COMP:10460"/>
        <dbReference type="Rhea" id="RHEA-COMP:10461"/>
        <dbReference type="Rhea" id="RHEA-COMP:14737"/>
        <dbReference type="Rhea" id="RHEA-COMP:14739"/>
        <dbReference type="ChEBI" id="CHEBI:13193"/>
        <dbReference type="ChEBI" id="CHEBI:15378"/>
        <dbReference type="ChEBI" id="CHEBI:17319"/>
        <dbReference type="ChEBI" id="CHEBI:17499"/>
        <dbReference type="ChEBI" id="CHEBI:29917"/>
        <dbReference type="ChEBI" id="CHEBI:29961"/>
        <dbReference type="ChEBI" id="CHEBI:57844"/>
        <dbReference type="ChEBI" id="CHEBI:57856"/>
        <dbReference type="ChEBI" id="CHEBI:59789"/>
        <dbReference type="ChEBI" id="CHEBI:64428"/>
        <dbReference type="ChEBI" id="CHEBI:73599"/>
        <dbReference type="EC" id="2.8.4.4"/>
    </reaction>
</comment>
<dbReference type="PROSITE" id="PS51918">
    <property type="entry name" value="RADICAL_SAM"/>
    <property type="match status" value="1"/>
</dbReference>
<dbReference type="PROSITE" id="PS51449">
    <property type="entry name" value="MTTASE_N"/>
    <property type="match status" value="1"/>
</dbReference>
<dbReference type="GO" id="GO:0051539">
    <property type="term" value="F:4 iron, 4 sulfur cluster binding"/>
    <property type="evidence" value="ECO:0007669"/>
    <property type="project" value="UniProtKB-UniRule"/>
</dbReference>
<dbReference type="EC" id="2.8.4.4" evidence="8"/>
<dbReference type="SFLD" id="SFLDG01082">
    <property type="entry name" value="B12-binding_domain_containing"/>
    <property type="match status" value="1"/>
</dbReference>
<dbReference type="SFLD" id="SFLDS00029">
    <property type="entry name" value="Radical_SAM"/>
    <property type="match status" value="1"/>
</dbReference>
<feature type="region of interest" description="Disordered" evidence="9">
    <location>
        <begin position="401"/>
        <end position="432"/>
    </location>
</feature>
<dbReference type="GO" id="GO:0103039">
    <property type="term" value="F:protein methylthiotransferase activity"/>
    <property type="evidence" value="ECO:0007669"/>
    <property type="project" value="UniProtKB-EC"/>
</dbReference>
<dbReference type="HAMAP" id="MF_01865">
    <property type="entry name" value="MTTase_RimO"/>
    <property type="match status" value="1"/>
</dbReference>
<comment type="cofactor">
    <cofactor evidence="8">
        <name>[4Fe-4S] cluster</name>
        <dbReference type="ChEBI" id="CHEBI:49883"/>
    </cofactor>
    <text evidence="8">Binds 2 [4Fe-4S] clusters. One cluster is coordinated with 3 cysteines and an exchangeable S-adenosyl-L-methionine.</text>
</comment>
<evidence type="ECO:0000256" key="5">
    <source>
        <dbReference type="ARBA" id="ARBA00022723"/>
    </source>
</evidence>
<dbReference type="InterPro" id="IPR005840">
    <property type="entry name" value="Ribosomal_uS12_MeSTrfase_RimO"/>
</dbReference>
<dbReference type="InterPro" id="IPR023404">
    <property type="entry name" value="rSAM_horseshoe"/>
</dbReference>
<dbReference type="PANTHER" id="PTHR43837">
    <property type="entry name" value="RIBOSOMAL PROTEIN S12 METHYLTHIOTRANSFERASE RIMO"/>
    <property type="match status" value="1"/>
</dbReference>
<dbReference type="Pfam" id="PF00919">
    <property type="entry name" value="UPF0004"/>
    <property type="match status" value="1"/>
</dbReference>